<dbReference type="InterPro" id="IPR018823">
    <property type="entry name" value="ArAE_2_N"/>
</dbReference>
<evidence type="ECO:0000313" key="9">
    <source>
        <dbReference type="EMBL" id="KAJ8988651.1"/>
    </source>
</evidence>
<dbReference type="AlphaFoldDB" id="A0AAN6IVB6"/>
<evidence type="ECO:0000256" key="1">
    <source>
        <dbReference type="ARBA" id="ARBA00004141"/>
    </source>
</evidence>
<evidence type="ECO:0000259" key="8">
    <source>
        <dbReference type="Pfam" id="PF13515"/>
    </source>
</evidence>
<feature type="compositionally biased region" description="Basic and acidic residues" evidence="5">
    <location>
        <begin position="16"/>
        <end position="26"/>
    </location>
</feature>
<keyword evidence="3 6" id="KW-1133">Transmembrane helix</keyword>
<accession>A0AAN6IVB6</accession>
<feature type="transmembrane region" description="Helical" evidence="6">
    <location>
        <begin position="228"/>
        <end position="245"/>
    </location>
</feature>
<feature type="transmembrane region" description="Helical" evidence="6">
    <location>
        <begin position="526"/>
        <end position="544"/>
    </location>
</feature>
<feature type="domain" description="Putative ER transporter 6TM N-terminal" evidence="7">
    <location>
        <begin position="54"/>
        <end position="380"/>
    </location>
</feature>
<name>A0AAN6IVB6_EXODE</name>
<feature type="transmembrane region" description="Helical" evidence="6">
    <location>
        <begin position="161"/>
        <end position="178"/>
    </location>
</feature>
<sequence>MSATQREASNGTVNMEEDKSYLDHKQNGLSPGESTEQSTEPKPGLLKRTAAKVNLDFPSLLLMLKGGLAPAIALAAYQSDRWAKTYSTLGYLVAIISMMSLPILPRAKYAQSLITALFTICFAAAMALLSIQCAVAARQGGHQRPSSTATGSSGSAQTTRYSAAASVTACVWLFFNLYIANTIRALRPQLFIVSIQYIIFTIVVSTYAPSFPNMAAGMNFVDRMLKVFLTGYGLATGVSLLIVPVSSRMISYKQMAGVLNLMKECLALHEAYLRGIAGVLEGGAESLDQDGNPVFVRDDRKRSESLQQAEDAAKKLTLKLQQTSQLFGQLKIEIGFAKKEMGWGKLQAGDFSRIWSHLQSILLPLSGLSTFIDILHSVKQHKVEGENLISDLGTVEAIRRLEEDEWHEVIAMTRQPFQKVRRGLIDGLSHICYVLELSPQPKTTSKDVEKAGDASPEPGDPTFAKHLESLITSFETHRQDTVRRWCEQKGLDVPAKFWEDPAAQYRFDDLGALDETVRRKENHQQLYLILYLEYLLHSVCLTVLDMVKFADSKVQDGTMKKNKIIHPGWRRIRKLLQSSFMQADSDQGTPDGEGGGIIVSLGASLTQGKKDPEHLDPTTWYQKVTDRLRSVPKFLASPESAFGFRAAVASTSLAIIGFIRQTSSFYLAQRGIWAVIMVAISMGPTAGVGVQGFIARVLGTAVATVAAIAIWYMSDHKPAAVIPLSYIYFVCGFYFILKKPKYLIAAVISIVTVILIIGYELQDTKVGTRILTANGQEYYKTYLLAPYRLASVVAGIAVAFIWTYFPYPITTHATLRKDLGSTLCLMANYYSITHSTVETKLRHGELGGGVDDKFSPVRRLDKARHKLFEKVMVMMNRLREHSAFTVYEPTFGGKFPKQTYDELIVHMQRLFNYMALTAWSAQAFCSSDRLYANQQNEQFESNNDPQQENLQQQQEESQWLRDFRRLTAQSTLTSHELTSTLYLLSASMSNVQPLPPYLRVPAPIDIADQLAAIDPGILSTKHINEPCYAAFAVLEIASILIMQEMVHVLAKVKELVGEVDFSVRMVGTETSSADNSSVRLDGNSNGNGRKGKAD</sequence>
<evidence type="ECO:0000256" key="4">
    <source>
        <dbReference type="ARBA" id="ARBA00023136"/>
    </source>
</evidence>
<feature type="transmembrane region" description="Helical" evidence="6">
    <location>
        <begin position="742"/>
        <end position="761"/>
    </location>
</feature>
<evidence type="ECO:0000256" key="6">
    <source>
        <dbReference type="SAM" id="Phobius"/>
    </source>
</evidence>
<feature type="transmembrane region" description="Helical" evidence="6">
    <location>
        <begin position="719"/>
        <end position="736"/>
    </location>
</feature>
<feature type="region of interest" description="Disordered" evidence="5">
    <location>
        <begin position="443"/>
        <end position="462"/>
    </location>
</feature>
<protein>
    <recommendedName>
        <fullName evidence="11">ER transporter 6TM N-terminal domain-containing protein</fullName>
    </recommendedName>
</protein>
<feature type="transmembrane region" description="Helical" evidence="6">
    <location>
        <begin position="57"/>
        <end position="77"/>
    </location>
</feature>
<dbReference type="Proteomes" id="UP001161757">
    <property type="component" value="Unassembled WGS sequence"/>
</dbReference>
<dbReference type="Pfam" id="PF13515">
    <property type="entry name" value="FUSC_2"/>
    <property type="match status" value="1"/>
</dbReference>
<organism evidence="9 10">
    <name type="scientific">Exophiala dermatitidis</name>
    <name type="common">Black yeast-like fungus</name>
    <name type="synonym">Wangiella dermatitidis</name>
    <dbReference type="NCBI Taxonomy" id="5970"/>
    <lineage>
        <taxon>Eukaryota</taxon>
        <taxon>Fungi</taxon>
        <taxon>Dikarya</taxon>
        <taxon>Ascomycota</taxon>
        <taxon>Pezizomycotina</taxon>
        <taxon>Eurotiomycetes</taxon>
        <taxon>Chaetothyriomycetidae</taxon>
        <taxon>Chaetothyriales</taxon>
        <taxon>Herpotrichiellaceae</taxon>
        <taxon>Exophiala</taxon>
    </lineage>
</organism>
<gene>
    <name evidence="9" type="ORF">HRR80_007282</name>
</gene>
<dbReference type="PANTHER" id="PTHR37994:SF4">
    <property type="entry name" value="ER TRANSPORTER 6TM N-TERMINAL DOMAIN-CONTAINING PROTEIN-RELATED"/>
    <property type="match status" value="1"/>
</dbReference>
<feature type="transmembrane region" description="Helical" evidence="6">
    <location>
        <begin position="190"/>
        <end position="208"/>
    </location>
</feature>
<dbReference type="GO" id="GO:0016020">
    <property type="term" value="C:membrane"/>
    <property type="evidence" value="ECO:0007669"/>
    <property type="project" value="UniProtKB-SubCell"/>
</dbReference>
<keyword evidence="4 6" id="KW-0472">Membrane</keyword>
<feature type="transmembrane region" description="Helical" evidence="6">
    <location>
        <begin position="116"/>
        <end position="137"/>
    </location>
</feature>
<feature type="transmembrane region" description="Helical" evidence="6">
    <location>
        <begin position="642"/>
        <end position="659"/>
    </location>
</feature>
<feature type="compositionally biased region" description="Polar residues" evidence="5">
    <location>
        <begin position="1072"/>
        <end position="1087"/>
    </location>
</feature>
<feature type="compositionally biased region" description="Polar residues" evidence="5">
    <location>
        <begin position="1"/>
        <end position="13"/>
    </location>
</feature>
<feature type="region of interest" description="Disordered" evidence="5">
    <location>
        <begin position="1072"/>
        <end position="1094"/>
    </location>
</feature>
<feature type="compositionally biased region" description="Polar residues" evidence="5">
    <location>
        <begin position="27"/>
        <end position="40"/>
    </location>
</feature>
<evidence type="ECO:0000256" key="2">
    <source>
        <dbReference type="ARBA" id="ARBA00022692"/>
    </source>
</evidence>
<comment type="caution">
    <text evidence="9">The sequence shown here is derived from an EMBL/GenBank/DDBJ whole genome shotgun (WGS) entry which is preliminary data.</text>
</comment>
<evidence type="ECO:0000313" key="10">
    <source>
        <dbReference type="Proteomes" id="UP001161757"/>
    </source>
</evidence>
<feature type="transmembrane region" description="Helical" evidence="6">
    <location>
        <begin position="83"/>
        <end position="104"/>
    </location>
</feature>
<feature type="domain" description="Integral membrane bound transporter" evidence="8">
    <location>
        <begin position="662"/>
        <end position="802"/>
    </location>
</feature>
<feature type="transmembrane region" description="Helical" evidence="6">
    <location>
        <begin position="782"/>
        <end position="805"/>
    </location>
</feature>
<evidence type="ECO:0000256" key="5">
    <source>
        <dbReference type="SAM" id="MobiDB-lite"/>
    </source>
</evidence>
<proteinExistence type="predicted"/>
<evidence type="ECO:0008006" key="11">
    <source>
        <dbReference type="Google" id="ProtNLM"/>
    </source>
</evidence>
<dbReference type="PANTHER" id="PTHR37994">
    <property type="entry name" value="ARAE_2_N DOMAIN-CONTAINING PROTEIN-RELATED"/>
    <property type="match status" value="1"/>
</dbReference>
<feature type="region of interest" description="Disordered" evidence="5">
    <location>
        <begin position="1"/>
        <end position="44"/>
    </location>
</feature>
<feature type="transmembrane region" description="Helical" evidence="6">
    <location>
        <begin position="671"/>
        <end position="687"/>
    </location>
</feature>
<evidence type="ECO:0000259" key="7">
    <source>
        <dbReference type="Pfam" id="PF10337"/>
    </source>
</evidence>
<dbReference type="Pfam" id="PF10337">
    <property type="entry name" value="ArAE_2_N"/>
    <property type="match status" value="1"/>
</dbReference>
<dbReference type="InterPro" id="IPR049453">
    <property type="entry name" value="Memb_transporter_dom"/>
</dbReference>
<evidence type="ECO:0000256" key="3">
    <source>
        <dbReference type="ARBA" id="ARBA00022989"/>
    </source>
</evidence>
<feature type="transmembrane region" description="Helical" evidence="6">
    <location>
        <begin position="693"/>
        <end position="712"/>
    </location>
</feature>
<reference evidence="9" key="1">
    <citation type="submission" date="2023-01" db="EMBL/GenBank/DDBJ databases">
        <title>Exophiala dermititidis isolated from Cystic Fibrosis Patient.</title>
        <authorList>
            <person name="Kurbessoian T."/>
            <person name="Crocker A."/>
            <person name="Murante D."/>
            <person name="Hogan D.A."/>
            <person name="Stajich J.E."/>
        </authorList>
    </citation>
    <scope>NUCLEOTIDE SEQUENCE</scope>
    <source>
        <strain evidence="9">Ex8</strain>
    </source>
</reference>
<dbReference type="EMBL" id="JAJGCB010000017">
    <property type="protein sequence ID" value="KAJ8988651.1"/>
    <property type="molecule type" value="Genomic_DNA"/>
</dbReference>
<comment type="subcellular location">
    <subcellularLocation>
        <location evidence="1">Membrane</location>
        <topology evidence="1">Multi-pass membrane protein</topology>
    </subcellularLocation>
</comment>
<keyword evidence="2 6" id="KW-0812">Transmembrane</keyword>